<proteinExistence type="predicted"/>
<dbReference type="EMBL" id="LT991976">
    <property type="protein sequence ID" value="SPK73021.1"/>
    <property type="molecule type" value="Genomic_DNA"/>
</dbReference>
<accession>A0A375GVL2</accession>
<dbReference type="AlphaFoldDB" id="A0A375GVL2"/>
<dbReference type="Proteomes" id="UP000255505">
    <property type="component" value="Chromosome I"/>
</dbReference>
<name>A0A375GVL2_9BURK</name>
<sequence length="68" mass="7731">MARLAGFEPTTPWFVAKYSIQLSYSRTREKDYNPVFVFVKPPPNFFVIFIGTGRSGTARRQPASGLFL</sequence>
<evidence type="ECO:0000313" key="2">
    <source>
        <dbReference type="Proteomes" id="UP000255505"/>
    </source>
</evidence>
<organism evidence="1 2">
    <name type="scientific">Cupriavidus taiwanensis</name>
    <dbReference type="NCBI Taxonomy" id="164546"/>
    <lineage>
        <taxon>Bacteria</taxon>
        <taxon>Pseudomonadati</taxon>
        <taxon>Pseudomonadota</taxon>
        <taxon>Betaproteobacteria</taxon>
        <taxon>Burkholderiales</taxon>
        <taxon>Burkholderiaceae</taxon>
        <taxon>Cupriavidus</taxon>
    </lineage>
</organism>
<gene>
    <name evidence="1" type="ORF">CT19425_90125</name>
</gene>
<protein>
    <submittedName>
        <fullName evidence="1">Uncharacterized protein</fullName>
    </submittedName>
</protein>
<reference evidence="1 2" key="1">
    <citation type="submission" date="2018-01" db="EMBL/GenBank/DDBJ databases">
        <authorList>
            <person name="Gaut B.S."/>
            <person name="Morton B.R."/>
            <person name="Clegg M.T."/>
            <person name="Duvall M.R."/>
        </authorList>
    </citation>
    <scope>NUCLEOTIDE SEQUENCE [LARGE SCALE GENOMIC DNA]</scope>
    <source>
        <strain evidence="1">Cupriavidus taiwanensis LMG 19425</strain>
    </source>
</reference>
<evidence type="ECO:0000313" key="1">
    <source>
        <dbReference type="EMBL" id="SPK73021.1"/>
    </source>
</evidence>
<dbReference type="AntiFam" id="ANF00014">
    <property type="entry name" value="tRNA translation"/>
</dbReference>